<dbReference type="Pfam" id="PF00535">
    <property type="entry name" value="Glycos_transf_2"/>
    <property type="match status" value="1"/>
</dbReference>
<keyword evidence="6" id="KW-1185">Reference proteome</keyword>
<evidence type="ECO:0000259" key="4">
    <source>
        <dbReference type="Pfam" id="PF00535"/>
    </source>
</evidence>
<dbReference type="Gene3D" id="3.90.550.10">
    <property type="entry name" value="Spore Coat Polysaccharide Biosynthesis Protein SpsA, Chain A"/>
    <property type="match status" value="1"/>
</dbReference>
<dbReference type="PANTHER" id="PTHR43179">
    <property type="entry name" value="RHAMNOSYLTRANSFERASE WBBL"/>
    <property type="match status" value="1"/>
</dbReference>
<keyword evidence="3" id="KW-0808">Transferase</keyword>
<dbReference type="SUPFAM" id="SSF53448">
    <property type="entry name" value="Nucleotide-diphospho-sugar transferases"/>
    <property type="match status" value="1"/>
</dbReference>
<feature type="domain" description="Glycosyltransferase 2-like" evidence="4">
    <location>
        <begin position="9"/>
        <end position="116"/>
    </location>
</feature>
<evidence type="ECO:0000256" key="3">
    <source>
        <dbReference type="ARBA" id="ARBA00022679"/>
    </source>
</evidence>
<evidence type="ECO:0000256" key="1">
    <source>
        <dbReference type="ARBA" id="ARBA00006739"/>
    </source>
</evidence>
<comment type="similarity">
    <text evidence="1">Belongs to the glycosyltransferase 2 family.</text>
</comment>
<accession>A0ABP8H3R2</accession>
<reference evidence="6" key="1">
    <citation type="journal article" date="2019" name="Int. J. Syst. Evol. Microbiol.">
        <title>The Global Catalogue of Microorganisms (GCM) 10K type strain sequencing project: providing services to taxonomists for standard genome sequencing and annotation.</title>
        <authorList>
            <consortium name="The Broad Institute Genomics Platform"/>
            <consortium name="The Broad Institute Genome Sequencing Center for Infectious Disease"/>
            <person name="Wu L."/>
            <person name="Ma J."/>
        </authorList>
    </citation>
    <scope>NUCLEOTIDE SEQUENCE [LARGE SCALE GENOMIC DNA]</scope>
    <source>
        <strain evidence="6">JCM 17705</strain>
    </source>
</reference>
<comment type="caution">
    <text evidence="5">The sequence shown here is derived from an EMBL/GenBank/DDBJ whole genome shotgun (WGS) entry which is preliminary data.</text>
</comment>
<name>A0ABP8H3R2_9SPHI</name>
<dbReference type="Proteomes" id="UP001500582">
    <property type="component" value="Unassembled WGS sequence"/>
</dbReference>
<dbReference type="PANTHER" id="PTHR43179:SF12">
    <property type="entry name" value="GALACTOFURANOSYLTRANSFERASE GLFT2"/>
    <property type="match status" value="1"/>
</dbReference>
<dbReference type="InterPro" id="IPR029044">
    <property type="entry name" value="Nucleotide-diphossugar_trans"/>
</dbReference>
<organism evidence="5 6">
    <name type="scientific">Mucilaginibacter gynuensis</name>
    <dbReference type="NCBI Taxonomy" id="1302236"/>
    <lineage>
        <taxon>Bacteria</taxon>
        <taxon>Pseudomonadati</taxon>
        <taxon>Bacteroidota</taxon>
        <taxon>Sphingobacteriia</taxon>
        <taxon>Sphingobacteriales</taxon>
        <taxon>Sphingobacteriaceae</taxon>
        <taxon>Mucilaginibacter</taxon>
    </lineage>
</organism>
<dbReference type="RefSeq" id="WP_345213048.1">
    <property type="nucleotide sequence ID" value="NZ_BAABFT010000014.1"/>
</dbReference>
<sequence>MVNIKYKVCVVTVTYGNRWRFLKQVLERVLSFDAVSNVVVVDNASVYKVDEHARQLNDQRIFTISNTENKGSAGGYNQGIAYAFEQTRADFIWLLDDDNLPGETALDGLLTAWDDIGGGDNKALFCLREDRAAHIRIAKGENPYRYYLVPDNFLGFNIFRIITNRLNKLKDKRANNAHYLKYATMPYVPYGGLLIPRQIVAKIGYPNERFFLYVDDSEYSYRITQQNGVIWLVPGCKVVDIDQSQGIGYVQKPLRSHLLDQWNFRTYYHIRNRIYFYSRVAIKNQFLFKINKAIYLAFLGLIGILSDKTTEYKQLVQAVNDGLKGKLGEAAPERYTSPSDNK</sequence>
<protein>
    <submittedName>
        <fullName evidence="5">Glycosyltransferase</fullName>
    </submittedName>
</protein>
<evidence type="ECO:0000313" key="5">
    <source>
        <dbReference type="EMBL" id="GAA4333954.1"/>
    </source>
</evidence>
<dbReference type="InterPro" id="IPR001173">
    <property type="entry name" value="Glyco_trans_2-like"/>
</dbReference>
<keyword evidence="2" id="KW-0328">Glycosyltransferase</keyword>
<evidence type="ECO:0000313" key="6">
    <source>
        <dbReference type="Proteomes" id="UP001500582"/>
    </source>
</evidence>
<gene>
    <name evidence="5" type="ORF">GCM10023149_41020</name>
</gene>
<proteinExistence type="inferred from homology"/>
<dbReference type="EMBL" id="BAABFT010000014">
    <property type="protein sequence ID" value="GAA4333954.1"/>
    <property type="molecule type" value="Genomic_DNA"/>
</dbReference>
<evidence type="ECO:0000256" key="2">
    <source>
        <dbReference type="ARBA" id="ARBA00022676"/>
    </source>
</evidence>